<protein>
    <submittedName>
        <fullName evidence="1">Uncharacterized protein</fullName>
    </submittedName>
</protein>
<comment type="caution">
    <text evidence="1">The sequence shown here is derived from an EMBL/GenBank/DDBJ whole genome shotgun (WGS) entry which is preliminary data.</text>
</comment>
<evidence type="ECO:0000313" key="1">
    <source>
        <dbReference type="EMBL" id="KAI3376870.1"/>
    </source>
</evidence>
<accession>A0ACB8XAH3</accession>
<keyword evidence="2" id="KW-1185">Reference proteome</keyword>
<name>A0ACB8XAH3_9TELE</name>
<dbReference type="EMBL" id="CM041531">
    <property type="protein sequence ID" value="KAI3376870.1"/>
    <property type="molecule type" value="Genomic_DNA"/>
</dbReference>
<proteinExistence type="predicted"/>
<organism evidence="1 2">
    <name type="scientific">Scortum barcoo</name>
    <name type="common">barcoo grunter</name>
    <dbReference type="NCBI Taxonomy" id="214431"/>
    <lineage>
        <taxon>Eukaryota</taxon>
        <taxon>Metazoa</taxon>
        <taxon>Chordata</taxon>
        <taxon>Craniata</taxon>
        <taxon>Vertebrata</taxon>
        <taxon>Euteleostomi</taxon>
        <taxon>Actinopterygii</taxon>
        <taxon>Neopterygii</taxon>
        <taxon>Teleostei</taxon>
        <taxon>Neoteleostei</taxon>
        <taxon>Acanthomorphata</taxon>
        <taxon>Eupercaria</taxon>
        <taxon>Centrarchiformes</taxon>
        <taxon>Terapontoidei</taxon>
        <taxon>Terapontidae</taxon>
        <taxon>Scortum</taxon>
    </lineage>
</organism>
<dbReference type="Proteomes" id="UP000831701">
    <property type="component" value="Chromosome 1"/>
</dbReference>
<sequence>MIVLTGSEKSAGMFSWMLEAHRAALGETSHLDRNLKMMTMMKSFLSGPFLLLFLLSSTASGSVLSKYYQYIYTYSTWQDAQSYCRRFYGTSCEEINFFICHKPNGIFLDYIFIPEPKTWSEAQQYCRANYNDLATIRGDYEMDKAVISQDFPVWTGLHRDGETWKWSTGVSEYRDWASNEPGSNGDCVSILSVHKKMATQNCSALFPFICISDNLVLVKENKTWEEALEHCRNLEPTHSVYDLVSVEPVDHEYMIQKIMEANTEKVGSDSVTGRYTDTEVYNCVISQRAVHPERKPEHLSHSISMSSPRPPLSFTTQSWWTRHWVAAFFQDCISEQDLDEMNIEIIRNTLYKEYKLLFEGAGSNPGDKTLEDRFFEHEVKLNKLAFLNQFHFSVFYAYVKLKEQECRNIVWIAECIAQRHRAKIDNYIPIF</sequence>
<gene>
    <name evidence="1" type="ORF">L3Q82_000122</name>
</gene>
<evidence type="ECO:0000313" key="2">
    <source>
        <dbReference type="Proteomes" id="UP000831701"/>
    </source>
</evidence>
<reference evidence="1" key="1">
    <citation type="submission" date="2022-04" db="EMBL/GenBank/DDBJ databases">
        <title>Jade perch genome.</title>
        <authorList>
            <person name="Chao B."/>
        </authorList>
    </citation>
    <scope>NUCLEOTIDE SEQUENCE</scope>
    <source>
        <strain evidence="1">CB-2022</strain>
    </source>
</reference>